<evidence type="ECO:0000256" key="6">
    <source>
        <dbReference type="SAM" id="Phobius"/>
    </source>
</evidence>
<dbReference type="PANTHER" id="PTHR43791">
    <property type="entry name" value="PERMEASE-RELATED"/>
    <property type="match status" value="1"/>
</dbReference>
<dbReference type="SUPFAM" id="SSF103473">
    <property type="entry name" value="MFS general substrate transporter"/>
    <property type="match status" value="1"/>
</dbReference>
<keyword evidence="4 6" id="KW-1133">Transmembrane helix</keyword>
<keyword evidence="9" id="KW-1185">Reference proteome</keyword>
<dbReference type="PANTHER" id="PTHR43791:SF32">
    <property type="entry name" value="MAJOR FACILITATOR SUPERFAMILY (MFS) PROFILE DOMAIN-CONTAINING PROTEIN"/>
    <property type="match status" value="1"/>
</dbReference>
<dbReference type="InterPro" id="IPR020846">
    <property type="entry name" value="MFS_dom"/>
</dbReference>
<keyword evidence="3 6" id="KW-0812">Transmembrane</keyword>
<reference evidence="8 9" key="1">
    <citation type="submission" date="2024-06" db="EMBL/GenBank/DDBJ databases">
        <title>Complete genome of Phlyctema vagabunda strain 19-DSS-EL-015.</title>
        <authorList>
            <person name="Fiorenzani C."/>
        </authorList>
    </citation>
    <scope>NUCLEOTIDE SEQUENCE [LARGE SCALE GENOMIC DNA]</scope>
    <source>
        <strain evidence="8 9">19-DSS-EL-015</strain>
    </source>
</reference>
<evidence type="ECO:0000313" key="8">
    <source>
        <dbReference type="EMBL" id="KAL3420685.1"/>
    </source>
</evidence>
<dbReference type="Pfam" id="PF07690">
    <property type="entry name" value="MFS_1"/>
    <property type="match status" value="1"/>
</dbReference>
<dbReference type="Gene3D" id="1.20.1250.20">
    <property type="entry name" value="MFS general substrate transporter like domains"/>
    <property type="match status" value="2"/>
</dbReference>
<comment type="caution">
    <text evidence="8">The sequence shown here is derived from an EMBL/GenBank/DDBJ whole genome shotgun (WGS) entry which is preliminary data.</text>
</comment>
<feature type="transmembrane region" description="Helical" evidence="6">
    <location>
        <begin position="104"/>
        <end position="122"/>
    </location>
</feature>
<dbReference type="EMBL" id="JBFCZG010000006">
    <property type="protein sequence ID" value="KAL3420685.1"/>
    <property type="molecule type" value="Genomic_DNA"/>
</dbReference>
<protein>
    <submittedName>
        <fullName evidence="8">Inner membrane transporter yfaV</fullName>
    </submittedName>
</protein>
<proteinExistence type="predicted"/>
<dbReference type="InterPro" id="IPR036259">
    <property type="entry name" value="MFS_trans_sf"/>
</dbReference>
<feature type="transmembrane region" description="Helical" evidence="6">
    <location>
        <begin position="372"/>
        <end position="393"/>
    </location>
</feature>
<keyword evidence="2" id="KW-0813">Transport</keyword>
<sequence>MSDKEEVSERSPSGGENPILWDRAAESRALRKVDTSVLPLLFLGLLVFQLDRMNLASALTAGFAKDVKITQSTINLGNQMMFLGNVVLEIPSNMLLQSLGPRKWIAAQVFVFGIVATMQIFVKDQNGFLVARSALDVSESGYIPGAIYTLSCWYTKRELAKRVAIFFFGMFGANALSPLLASGILKLEGRQDLKGWQWLFLLEGVFTIFVSVLLAFLLPGAPDQPEPLLSRGIIQFKPEEKEILQSRLELDDEAKRNGAQGMNIPWTLIRKTVLHYRRWPHFISTGCVFATWSPMSTYTPSIILSLGFDRIEANALAAVGTSIALGVIFFFAWLSDRTNKRGATVIAAQSCYLISLIIARSVHPHVGNWSRFGLWTLINAFGVGYHPVHNTWVQLNCKEPGERSISIAMWVMSAISGLMAGTQIFQGKDAPFYNTGIRTMIICVSIGIAFVLLQEFIYYRHNKKAREGVKGPEEKDGDLYYYVL</sequence>
<evidence type="ECO:0000259" key="7">
    <source>
        <dbReference type="PROSITE" id="PS50850"/>
    </source>
</evidence>
<dbReference type="Proteomes" id="UP001629113">
    <property type="component" value="Unassembled WGS sequence"/>
</dbReference>
<feature type="transmembrane region" description="Helical" evidence="6">
    <location>
        <begin position="342"/>
        <end position="360"/>
    </location>
</feature>
<evidence type="ECO:0000256" key="3">
    <source>
        <dbReference type="ARBA" id="ARBA00022692"/>
    </source>
</evidence>
<feature type="domain" description="Major facilitator superfamily (MFS) profile" evidence="7">
    <location>
        <begin position="37"/>
        <end position="484"/>
    </location>
</feature>
<dbReference type="InterPro" id="IPR011701">
    <property type="entry name" value="MFS"/>
</dbReference>
<feature type="transmembrane region" description="Helical" evidence="6">
    <location>
        <begin position="196"/>
        <end position="218"/>
    </location>
</feature>
<feature type="transmembrane region" description="Helical" evidence="6">
    <location>
        <begin position="279"/>
        <end position="295"/>
    </location>
</feature>
<evidence type="ECO:0000256" key="1">
    <source>
        <dbReference type="ARBA" id="ARBA00004141"/>
    </source>
</evidence>
<feature type="transmembrane region" description="Helical" evidence="6">
    <location>
        <begin position="437"/>
        <end position="458"/>
    </location>
</feature>
<feature type="transmembrane region" description="Helical" evidence="6">
    <location>
        <begin position="315"/>
        <end position="335"/>
    </location>
</feature>
<keyword evidence="5 6" id="KW-0472">Membrane</keyword>
<name>A0ABR4PBI9_9HELO</name>
<evidence type="ECO:0000256" key="4">
    <source>
        <dbReference type="ARBA" id="ARBA00022989"/>
    </source>
</evidence>
<organism evidence="8 9">
    <name type="scientific">Phlyctema vagabunda</name>
    <dbReference type="NCBI Taxonomy" id="108571"/>
    <lineage>
        <taxon>Eukaryota</taxon>
        <taxon>Fungi</taxon>
        <taxon>Dikarya</taxon>
        <taxon>Ascomycota</taxon>
        <taxon>Pezizomycotina</taxon>
        <taxon>Leotiomycetes</taxon>
        <taxon>Helotiales</taxon>
        <taxon>Dermateaceae</taxon>
        <taxon>Phlyctema</taxon>
    </lineage>
</organism>
<dbReference type="PROSITE" id="PS50850">
    <property type="entry name" value="MFS"/>
    <property type="match status" value="1"/>
</dbReference>
<evidence type="ECO:0000256" key="5">
    <source>
        <dbReference type="ARBA" id="ARBA00023136"/>
    </source>
</evidence>
<feature type="transmembrane region" description="Helical" evidence="6">
    <location>
        <begin position="405"/>
        <end position="425"/>
    </location>
</feature>
<comment type="subcellular location">
    <subcellularLocation>
        <location evidence="1">Membrane</location>
        <topology evidence="1">Multi-pass membrane protein</topology>
    </subcellularLocation>
</comment>
<feature type="transmembrane region" description="Helical" evidence="6">
    <location>
        <begin position="163"/>
        <end position="184"/>
    </location>
</feature>
<evidence type="ECO:0000313" key="9">
    <source>
        <dbReference type="Proteomes" id="UP001629113"/>
    </source>
</evidence>
<accession>A0ABR4PBI9</accession>
<evidence type="ECO:0000256" key="2">
    <source>
        <dbReference type="ARBA" id="ARBA00022448"/>
    </source>
</evidence>
<gene>
    <name evidence="8" type="ORF">PVAG01_07130</name>
</gene>